<comment type="caution">
    <text evidence="7">The sequence shown here is derived from an EMBL/GenBank/DDBJ whole genome shotgun (WGS) entry which is preliminary data.</text>
</comment>
<evidence type="ECO:0008006" key="9">
    <source>
        <dbReference type="Google" id="ProtNLM"/>
    </source>
</evidence>
<evidence type="ECO:0000256" key="2">
    <source>
        <dbReference type="ARBA" id="ARBA00022692"/>
    </source>
</evidence>
<feature type="compositionally biased region" description="Basic and acidic residues" evidence="5">
    <location>
        <begin position="224"/>
        <end position="244"/>
    </location>
</feature>
<feature type="region of interest" description="Disordered" evidence="5">
    <location>
        <begin position="160"/>
        <end position="180"/>
    </location>
</feature>
<feature type="transmembrane region" description="Helical" evidence="6">
    <location>
        <begin position="1076"/>
        <end position="1096"/>
    </location>
</feature>
<dbReference type="InterPro" id="IPR002523">
    <property type="entry name" value="MgTranspt_CorA/ZnTranspt_ZntB"/>
</dbReference>
<proteinExistence type="predicted"/>
<evidence type="ECO:0000256" key="4">
    <source>
        <dbReference type="ARBA" id="ARBA00023136"/>
    </source>
</evidence>
<dbReference type="InterPro" id="IPR050829">
    <property type="entry name" value="CorA_MIT"/>
</dbReference>
<dbReference type="PANTHER" id="PTHR47685:SF1">
    <property type="entry name" value="MAGNESIUM TRANSPORT PROTEIN CORA"/>
    <property type="match status" value="1"/>
</dbReference>
<feature type="region of interest" description="Disordered" evidence="5">
    <location>
        <begin position="1163"/>
        <end position="1201"/>
    </location>
</feature>
<feature type="compositionally biased region" description="Polar residues" evidence="5">
    <location>
        <begin position="298"/>
        <end position="309"/>
    </location>
</feature>
<dbReference type="SUPFAM" id="SSF144083">
    <property type="entry name" value="Magnesium transport protein CorA, transmembrane region"/>
    <property type="match status" value="1"/>
</dbReference>
<dbReference type="OrthoDB" id="341259at2759"/>
<feature type="region of interest" description="Disordered" evidence="5">
    <location>
        <begin position="224"/>
        <end position="256"/>
    </location>
</feature>
<evidence type="ECO:0000256" key="3">
    <source>
        <dbReference type="ARBA" id="ARBA00022989"/>
    </source>
</evidence>
<feature type="region of interest" description="Disordered" evidence="5">
    <location>
        <begin position="931"/>
        <end position="960"/>
    </location>
</feature>
<dbReference type="GO" id="GO:0046873">
    <property type="term" value="F:metal ion transmembrane transporter activity"/>
    <property type="evidence" value="ECO:0007669"/>
    <property type="project" value="InterPro"/>
</dbReference>
<dbReference type="Proteomes" id="UP000711996">
    <property type="component" value="Unassembled WGS sequence"/>
</dbReference>
<dbReference type="InterPro" id="IPR045863">
    <property type="entry name" value="CorA_TM1_TM2"/>
</dbReference>
<comment type="subcellular location">
    <subcellularLocation>
        <location evidence="1">Membrane</location>
        <topology evidence="1">Multi-pass membrane protein</topology>
    </subcellularLocation>
</comment>
<feature type="transmembrane region" description="Helical" evidence="6">
    <location>
        <begin position="1102"/>
        <end position="1122"/>
    </location>
</feature>
<dbReference type="Gene3D" id="1.20.58.340">
    <property type="entry name" value="Magnesium transport protein CorA, transmembrane region"/>
    <property type="match status" value="1"/>
</dbReference>
<feature type="compositionally biased region" description="Polar residues" evidence="5">
    <location>
        <begin position="938"/>
        <end position="948"/>
    </location>
</feature>
<dbReference type="Pfam" id="PF01544">
    <property type="entry name" value="CorA"/>
    <property type="match status" value="1"/>
</dbReference>
<keyword evidence="4 6" id="KW-0472">Membrane</keyword>
<gene>
    <name evidence="7" type="ORF">CGCSCA2_v006352</name>
</gene>
<dbReference type="PANTHER" id="PTHR47685">
    <property type="entry name" value="MAGNESIUM TRANSPORT PROTEIN CORA"/>
    <property type="match status" value="1"/>
</dbReference>
<keyword evidence="8" id="KW-1185">Reference proteome</keyword>
<dbReference type="EMBL" id="QPMT01000017">
    <property type="protein sequence ID" value="KAF4859407.1"/>
    <property type="molecule type" value="Genomic_DNA"/>
</dbReference>
<keyword evidence="3 6" id="KW-1133">Transmembrane helix</keyword>
<name>A0A9P5EU90_COLSI</name>
<evidence type="ECO:0000313" key="8">
    <source>
        <dbReference type="Proteomes" id="UP000711996"/>
    </source>
</evidence>
<feature type="region of interest" description="Disordered" evidence="5">
    <location>
        <begin position="277"/>
        <end position="309"/>
    </location>
</feature>
<feature type="transmembrane region" description="Helical" evidence="6">
    <location>
        <begin position="1036"/>
        <end position="1056"/>
    </location>
</feature>
<dbReference type="GO" id="GO:0016020">
    <property type="term" value="C:membrane"/>
    <property type="evidence" value="ECO:0007669"/>
    <property type="project" value="UniProtKB-SubCell"/>
</dbReference>
<keyword evidence="2 6" id="KW-0812">Transmembrane</keyword>
<organism evidence="7 8">
    <name type="scientific">Colletotrichum siamense</name>
    <name type="common">Anthracnose fungus</name>
    <dbReference type="NCBI Taxonomy" id="690259"/>
    <lineage>
        <taxon>Eukaryota</taxon>
        <taxon>Fungi</taxon>
        <taxon>Dikarya</taxon>
        <taxon>Ascomycota</taxon>
        <taxon>Pezizomycotina</taxon>
        <taxon>Sordariomycetes</taxon>
        <taxon>Hypocreomycetidae</taxon>
        <taxon>Glomerellales</taxon>
        <taxon>Glomerellaceae</taxon>
        <taxon>Colletotrichum</taxon>
        <taxon>Colletotrichum gloeosporioides species complex</taxon>
    </lineage>
</organism>
<feature type="compositionally biased region" description="Basic and acidic residues" evidence="5">
    <location>
        <begin position="161"/>
        <end position="173"/>
    </location>
</feature>
<protein>
    <recommendedName>
        <fullName evidence="9">Ankyrin repeat protein</fullName>
    </recommendedName>
</protein>
<evidence type="ECO:0000256" key="1">
    <source>
        <dbReference type="ARBA" id="ARBA00004141"/>
    </source>
</evidence>
<feature type="compositionally biased region" description="Basic and acidic residues" evidence="5">
    <location>
        <begin position="1163"/>
        <end position="1173"/>
    </location>
</feature>
<dbReference type="AlphaFoldDB" id="A0A9P5EU90"/>
<evidence type="ECO:0000256" key="5">
    <source>
        <dbReference type="SAM" id="MobiDB-lite"/>
    </source>
</evidence>
<evidence type="ECO:0000313" key="7">
    <source>
        <dbReference type="EMBL" id="KAF4859407.1"/>
    </source>
</evidence>
<evidence type="ECO:0000256" key="6">
    <source>
        <dbReference type="SAM" id="Phobius"/>
    </source>
</evidence>
<sequence>MGDRGSKPTCLSAQPHGAEVIRDFPAHYSGCIEISERPQFLHRSNPLWNEELKLQEEKLRQENGRKGSKIKHFKDAAEEKISKKILGLAVSIEAQYKRIGILRKAIEGVGCTHLTEKELGKIPNRRPPDCNLVDCLKQSHAEWKDSDEFRNGMRKIRRWKNQPEGRVDSHSAEDTDMDPGRAAVRRIIEQTRENAFEEDTQPGEYELERDINGYVIQWDIVGRDGVHDDSSESDHQPTESDNPRPKHLPRQASTPTILRSEFMGTQETAENILRESLQVLDDGQRGRRRPKMVPPQPSNTSRASFYKSSSGREKYLKSAEEDIKVDYRFKGHFPDQRLSLQYLLEEKPSIPKKGDVVLDKTRNKNRVRYIHIPHNNMEWIERAIARYFMDNKPDHGSLYRDPPVKTRSHMILRPEYWRGQQHGGRRSMVHARHMRPMCERVSSEIWDSEDNPANLVLFMPYLHWEEDRKREKVARIIEDETSKCHAKRETAAKERKDARIQERTLDEKPLHTAKHLDHPVEDPTHRKRIREAWEKNAFGGSNGRSQRTVNELAGGLAPGGPIEDEYHADGRKLWYVAKLESGKHGRVKTENKLGQFLLDAARLYEAMDMYRDQQLLEDFLHHDPPLHPRRTLDQSYYWTLKTTKARDRDQVVYRGTTMDDRNVHRLREQGEKKCPGEKKCIDKKTFIREILRSPPSESQTKCDHKPRKLGTFRWDDHWKKTDVDGCDHCRGEVRKVSRVVMVDQLWMWILDKQTIITSFPKRYGNNKQDASGVHKSIRTRIKNARKNQIRSVFDVALIILDECSNTFFDRTKTPDRHPQVMDIFGEAIGNLTNLQTVSFQHLWHWTERASQVYISKSQYEDASHLHLPLLNINPEGKLQREIKDILDELDIMININNKQKDVIKRFTKHVENIFDASGEWRDNMKSLNPDGADWDYRNTASSRQNSPERPQGAGNVKDVDQEREREKFIWFRKQAYDLISDVGDRIVELEGLRKSAESTSQGIKDLLDLKQQQASILQAWQSVKQADESVRQGRSIMIFTIVTIIFLPLSFMSSVFGMNNSTIGSDVMTFGDQANFMFPISAAVILVSIIFAFWTFPRTVFWSAYKIVETWLLVHSGAYYYWLVIREKYKTLGSDGLLKSLEKEVVQMKGEVKKRRRREKIEEINAKNEIKGDDQEDDTKPTATAEQDNRQEQVSESGTSFSSWSRIYRRKKVPDAGV</sequence>
<accession>A0A9P5EU90</accession>
<reference evidence="7" key="1">
    <citation type="submission" date="2019-06" db="EMBL/GenBank/DDBJ databases">
        <authorList>
            <person name="Gan P."/>
            <person name="Shirasu K."/>
        </authorList>
    </citation>
    <scope>NUCLEOTIDE SEQUENCE [LARGE SCALE GENOMIC DNA]</scope>
    <source>
        <strain evidence="7">CAD2</strain>
    </source>
</reference>